<keyword evidence="3" id="KW-0547">Nucleotide-binding</keyword>
<dbReference type="PANTHER" id="PTHR45646">
    <property type="entry name" value="SERINE/THREONINE-PROTEIN KINASE DOA-RELATED"/>
    <property type="match status" value="1"/>
</dbReference>
<dbReference type="OrthoDB" id="5979581at2759"/>
<feature type="domain" description="Protein kinase" evidence="6">
    <location>
        <begin position="18"/>
        <end position="352"/>
    </location>
</feature>
<proteinExistence type="predicted"/>
<dbReference type="eggNOG" id="KOG0671">
    <property type="taxonomic scope" value="Eukaryota"/>
</dbReference>
<name>D8PMM9_SCHCM</name>
<dbReference type="Pfam" id="PF00069">
    <property type="entry name" value="Pkinase"/>
    <property type="match status" value="1"/>
</dbReference>
<evidence type="ECO:0000256" key="4">
    <source>
        <dbReference type="ARBA" id="ARBA00022777"/>
    </source>
</evidence>
<dbReference type="HOGENOM" id="CLU_000288_81_13_1"/>
<dbReference type="InParanoid" id="D8PMM9"/>
<evidence type="ECO:0000256" key="3">
    <source>
        <dbReference type="ARBA" id="ARBA00022741"/>
    </source>
</evidence>
<dbReference type="KEGG" id="scm:SCHCO_01136024"/>
<evidence type="ECO:0000256" key="2">
    <source>
        <dbReference type="ARBA" id="ARBA00022679"/>
    </source>
</evidence>
<evidence type="ECO:0000259" key="6">
    <source>
        <dbReference type="PROSITE" id="PS50011"/>
    </source>
</evidence>
<gene>
    <name evidence="7" type="ORF">SCHCODRAFT_231163</name>
</gene>
<sequence>MSPICLDFAPEVTLNSRYEIVKGLGRGTRSTVWLANDTTSPGAQVAIKCLRNDVTAGQGSATYELEVLEAICKKTAATHSETVGPSRVLQLLDHFVLDNETSGQHLCFVTKPLGMNLLEVQKAFPGRRMPVPLVQHVVKQLLEGLAFIHDDCRVVHTDIKQDNIMFDNFGDESGELSDAVNVVLADFDTAVPEHGDRKQLIQPQDLRAPEVLMGCDWGTSADIWNMGCITFELITGCRLFRHEPLESDKGHTTPEQGHFAMIESFLVTDRKDLDARIRFLQYFSDGENFEKFIDRERGYNLHVSYADQEPLGKILRVYDVYDEQLEDFLRSMLQIHPDDRASARKLLKHPWLSA</sequence>
<dbReference type="SUPFAM" id="SSF56112">
    <property type="entry name" value="Protein kinase-like (PK-like)"/>
    <property type="match status" value="1"/>
</dbReference>
<dbReference type="RefSeq" id="XP_003037059.1">
    <property type="nucleotide sequence ID" value="XM_003037013.1"/>
</dbReference>
<dbReference type="PROSITE" id="PS00108">
    <property type="entry name" value="PROTEIN_KINASE_ST"/>
    <property type="match status" value="1"/>
</dbReference>
<organism evidence="8">
    <name type="scientific">Schizophyllum commune (strain H4-8 / FGSC 9210)</name>
    <name type="common">Split gill fungus</name>
    <dbReference type="NCBI Taxonomy" id="578458"/>
    <lineage>
        <taxon>Eukaryota</taxon>
        <taxon>Fungi</taxon>
        <taxon>Dikarya</taxon>
        <taxon>Basidiomycota</taxon>
        <taxon>Agaricomycotina</taxon>
        <taxon>Agaricomycetes</taxon>
        <taxon>Agaricomycetidae</taxon>
        <taxon>Agaricales</taxon>
        <taxon>Schizophyllaceae</taxon>
        <taxon>Schizophyllum</taxon>
    </lineage>
</organism>
<evidence type="ECO:0000313" key="8">
    <source>
        <dbReference type="Proteomes" id="UP000007431"/>
    </source>
</evidence>
<evidence type="ECO:0000313" key="7">
    <source>
        <dbReference type="EMBL" id="EFJ02157.1"/>
    </source>
</evidence>
<keyword evidence="5" id="KW-0067">ATP-binding</keyword>
<dbReference type="InterPro" id="IPR051175">
    <property type="entry name" value="CLK_kinases"/>
</dbReference>
<dbReference type="EMBL" id="GL377302">
    <property type="protein sequence ID" value="EFJ02157.1"/>
    <property type="molecule type" value="Genomic_DNA"/>
</dbReference>
<dbReference type="AlphaFoldDB" id="D8PMM9"/>
<dbReference type="Gene3D" id="3.30.200.20">
    <property type="entry name" value="Phosphorylase Kinase, domain 1"/>
    <property type="match status" value="1"/>
</dbReference>
<dbReference type="InterPro" id="IPR011009">
    <property type="entry name" value="Kinase-like_dom_sf"/>
</dbReference>
<keyword evidence="4" id="KW-0418">Kinase</keyword>
<keyword evidence="1" id="KW-0723">Serine/threonine-protein kinase</keyword>
<keyword evidence="2" id="KW-0808">Transferase</keyword>
<dbReference type="SMART" id="SM00220">
    <property type="entry name" value="S_TKc"/>
    <property type="match status" value="1"/>
</dbReference>
<dbReference type="OMA" id="HYRGHAC"/>
<dbReference type="GO" id="GO:0005524">
    <property type="term" value="F:ATP binding"/>
    <property type="evidence" value="ECO:0007669"/>
    <property type="project" value="UniProtKB-KW"/>
</dbReference>
<dbReference type="Proteomes" id="UP000007431">
    <property type="component" value="Unassembled WGS sequence"/>
</dbReference>
<protein>
    <recommendedName>
        <fullName evidence="6">Protein kinase domain-containing protein</fullName>
    </recommendedName>
</protein>
<dbReference type="Gene3D" id="1.10.510.10">
    <property type="entry name" value="Transferase(Phosphotransferase) domain 1"/>
    <property type="match status" value="1"/>
</dbReference>
<evidence type="ECO:0000256" key="5">
    <source>
        <dbReference type="ARBA" id="ARBA00022840"/>
    </source>
</evidence>
<evidence type="ECO:0000256" key="1">
    <source>
        <dbReference type="ARBA" id="ARBA00022527"/>
    </source>
</evidence>
<dbReference type="VEuPathDB" id="FungiDB:SCHCODRAFT_01136024"/>
<dbReference type="InterPro" id="IPR000719">
    <property type="entry name" value="Prot_kinase_dom"/>
</dbReference>
<dbReference type="InterPro" id="IPR008271">
    <property type="entry name" value="Ser/Thr_kinase_AS"/>
</dbReference>
<accession>D8PMM9</accession>
<reference evidence="7 8" key="1">
    <citation type="journal article" date="2010" name="Nat. Biotechnol.">
        <title>Genome sequence of the model mushroom Schizophyllum commune.</title>
        <authorList>
            <person name="Ohm R.A."/>
            <person name="de Jong J.F."/>
            <person name="Lugones L.G."/>
            <person name="Aerts A."/>
            <person name="Kothe E."/>
            <person name="Stajich J.E."/>
            <person name="de Vries R.P."/>
            <person name="Record E."/>
            <person name="Levasseur A."/>
            <person name="Baker S.E."/>
            <person name="Bartholomew K.A."/>
            <person name="Coutinho P.M."/>
            <person name="Erdmann S."/>
            <person name="Fowler T.J."/>
            <person name="Gathman A.C."/>
            <person name="Lombard V."/>
            <person name="Henrissat B."/>
            <person name="Knabe N."/>
            <person name="Kuees U."/>
            <person name="Lilly W.W."/>
            <person name="Lindquist E."/>
            <person name="Lucas S."/>
            <person name="Magnuson J.K."/>
            <person name="Piumi F."/>
            <person name="Raudaskoski M."/>
            <person name="Salamov A."/>
            <person name="Schmutz J."/>
            <person name="Schwarze F.W.M.R."/>
            <person name="vanKuyk P.A."/>
            <person name="Horton J.S."/>
            <person name="Grigoriev I.V."/>
            <person name="Woesten H.A.B."/>
        </authorList>
    </citation>
    <scope>NUCLEOTIDE SEQUENCE [LARGE SCALE GENOMIC DNA]</scope>
    <source>
        <strain evidence="8">H4-8 / FGSC 9210</strain>
    </source>
</reference>
<dbReference type="GO" id="GO:0004674">
    <property type="term" value="F:protein serine/threonine kinase activity"/>
    <property type="evidence" value="ECO:0007669"/>
    <property type="project" value="UniProtKB-KW"/>
</dbReference>
<dbReference type="GeneID" id="9589597"/>
<dbReference type="PROSITE" id="PS50011">
    <property type="entry name" value="PROTEIN_KINASE_DOM"/>
    <property type="match status" value="1"/>
</dbReference>
<keyword evidence="8" id="KW-1185">Reference proteome</keyword>